<dbReference type="Proteomes" id="UP000094580">
    <property type="component" value="Unassembled WGS sequence"/>
</dbReference>
<dbReference type="EMBL" id="MDKC01000002">
    <property type="protein sequence ID" value="ODG93424.1"/>
    <property type="molecule type" value="Genomic_DNA"/>
</dbReference>
<keyword evidence="3" id="KW-1185">Reference proteome</keyword>
<protein>
    <submittedName>
        <fullName evidence="2">Uncharacterized protein</fullName>
    </submittedName>
</protein>
<gene>
    <name evidence="2" type="ORF">BED47_03825</name>
</gene>
<feature type="transmembrane region" description="Helical" evidence="1">
    <location>
        <begin position="6"/>
        <end position="22"/>
    </location>
</feature>
<name>A0ABX2ZVM3_9BACI</name>
<accession>A0ABX2ZVM3</accession>
<dbReference type="RefSeq" id="WP_025568446.1">
    <property type="nucleotide sequence ID" value="NZ_MDKC01000002.1"/>
</dbReference>
<keyword evidence="1" id="KW-1133">Transmembrane helix</keyword>
<keyword evidence="1" id="KW-0472">Membrane</keyword>
<sequence>MKNPVSAMYIIFGLLIVTLTYFNNFVGPVILRGFGWILFVVGILNMFSTYFNSIQLPLTDLFNTEENEKNERN</sequence>
<comment type="caution">
    <text evidence="2">The sequence shown here is derived from an EMBL/GenBank/DDBJ whole genome shotgun (WGS) entry which is preliminary data.</text>
</comment>
<proteinExistence type="predicted"/>
<feature type="transmembrane region" description="Helical" evidence="1">
    <location>
        <begin position="29"/>
        <end position="51"/>
    </location>
</feature>
<organism evidence="2 3">
    <name type="scientific">Gottfriedia luciferensis</name>
    <dbReference type="NCBI Taxonomy" id="178774"/>
    <lineage>
        <taxon>Bacteria</taxon>
        <taxon>Bacillati</taxon>
        <taxon>Bacillota</taxon>
        <taxon>Bacilli</taxon>
        <taxon>Bacillales</taxon>
        <taxon>Bacillaceae</taxon>
        <taxon>Gottfriedia</taxon>
    </lineage>
</organism>
<keyword evidence="1" id="KW-0812">Transmembrane</keyword>
<evidence type="ECO:0000256" key="1">
    <source>
        <dbReference type="SAM" id="Phobius"/>
    </source>
</evidence>
<reference evidence="2 3" key="1">
    <citation type="submission" date="2016-07" db="EMBL/GenBank/DDBJ databases">
        <authorList>
            <person name="Townsley L."/>
            <person name="Shank E.A."/>
        </authorList>
    </citation>
    <scope>NUCLEOTIDE SEQUENCE [LARGE SCALE GENOMIC DNA]</scope>
    <source>
        <strain evidence="2 3">CH01</strain>
    </source>
</reference>
<evidence type="ECO:0000313" key="2">
    <source>
        <dbReference type="EMBL" id="ODG93424.1"/>
    </source>
</evidence>
<evidence type="ECO:0000313" key="3">
    <source>
        <dbReference type="Proteomes" id="UP000094580"/>
    </source>
</evidence>